<evidence type="ECO:0000313" key="3">
    <source>
        <dbReference type="EMBL" id="GLR28969.1"/>
    </source>
</evidence>
<dbReference type="Proteomes" id="UP001156645">
    <property type="component" value="Unassembled WGS sequence"/>
</dbReference>
<proteinExistence type="predicted"/>
<reference evidence="6" key="3">
    <citation type="journal article" date="2019" name="Int. J. Syst. Evol. Microbiol.">
        <title>The Global Catalogue of Microorganisms (GCM) 10K type strain sequencing project: providing services to taxonomists for standard genome sequencing and annotation.</title>
        <authorList>
            <consortium name="The Broad Institute Genomics Platform"/>
            <consortium name="The Broad Institute Genome Sequencing Center for Infectious Disease"/>
            <person name="Wu L."/>
            <person name="Ma J."/>
        </authorList>
    </citation>
    <scope>NUCLEOTIDE SEQUENCE [LARGE SCALE GENOMIC DNA]</scope>
    <source>
        <strain evidence="6">NBRC 103191</strain>
    </source>
</reference>
<sequence length="63" mass="7278">MTETTVQATPKGELPHLKSGKRKSVQLRLTPSEHKELMRTAKNENRSMSFVAHRRYRSGLNQE</sequence>
<dbReference type="AlphaFoldDB" id="A0A1G7B3X9"/>
<protein>
    <submittedName>
        <fullName evidence="4">Uncharacterized protein</fullName>
    </submittedName>
</protein>
<keyword evidence="6" id="KW-1185">Reference proteome</keyword>
<feature type="region of interest" description="Disordered" evidence="1">
    <location>
        <begin position="1"/>
        <end position="24"/>
    </location>
</feature>
<name>A0A1G7B3X9_9GAMM</name>
<dbReference type="EMBL" id="BSOK01000020">
    <property type="protein sequence ID" value="GLR28969.1"/>
    <property type="molecule type" value="Genomic_DNA"/>
</dbReference>
<evidence type="ECO:0000313" key="6">
    <source>
        <dbReference type="Proteomes" id="UP001156645"/>
    </source>
</evidence>
<dbReference type="Proteomes" id="UP000198501">
    <property type="component" value="Unassembled WGS sequence"/>
</dbReference>
<evidence type="ECO:0000256" key="1">
    <source>
        <dbReference type="SAM" id="MobiDB-lite"/>
    </source>
</evidence>
<dbReference type="EMBL" id="FNAL01000051">
    <property type="protein sequence ID" value="SDE21557.1"/>
    <property type="molecule type" value="Genomic_DNA"/>
</dbReference>
<feature type="region of interest" description="Disordered" evidence="1">
    <location>
        <begin position="42"/>
        <end position="63"/>
    </location>
</feature>
<reference evidence="2" key="4">
    <citation type="submission" date="2023-01" db="EMBL/GenBank/DDBJ databases">
        <title>Draft genome sequence of Psychrobacter pacificensis strain NBRC 103191.</title>
        <authorList>
            <person name="Sun Q."/>
            <person name="Mori K."/>
        </authorList>
    </citation>
    <scope>NUCLEOTIDE SEQUENCE</scope>
    <source>
        <strain evidence="2">NBRC 103191</strain>
    </source>
</reference>
<accession>A0A1G7B3X9</accession>
<reference evidence="4 5" key="2">
    <citation type="submission" date="2016-10" db="EMBL/GenBank/DDBJ databases">
        <authorList>
            <person name="de Groot N.N."/>
        </authorList>
    </citation>
    <scope>NUCLEOTIDE SEQUENCE [LARGE SCALE GENOMIC DNA]</scope>
    <source>
        <strain evidence="4 5">DSM 23406</strain>
    </source>
</reference>
<evidence type="ECO:0000313" key="2">
    <source>
        <dbReference type="EMBL" id="GLR27793.1"/>
    </source>
</evidence>
<organism evidence="4 5">
    <name type="scientific">Psychrobacter pacificensis</name>
    <dbReference type="NCBI Taxonomy" id="112002"/>
    <lineage>
        <taxon>Bacteria</taxon>
        <taxon>Pseudomonadati</taxon>
        <taxon>Pseudomonadota</taxon>
        <taxon>Gammaproteobacteria</taxon>
        <taxon>Moraxellales</taxon>
        <taxon>Moraxellaceae</taxon>
        <taxon>Psychrobacter</taxon>
    </lineage>
</organism>
<reference evidence="2" key="1">
    <citation type="journal article" date="2014" name="Int. J. Syst. Evol. Microbiol.">
        <title>Complete genome of a new Firmicutes species belonging to the dominant human colonic microbiota ('Ruminococcus bicirculans') reveals two chromosomes and a selective capacity to utilize plant glucans.</title>
        <authorList>
            <consortium name="NISC Comparative Sequencing Program"/>
            <person name="Wegmann U."/>
            <person name="Louis P."/>
            <person name="Goesmann A."/>
            <person name="Henrissat B."/>
            <person name="Duncan S.H."/>
            <person name="Flint H.J."/>
        </authorList>
    </citation>
    <scope>NUCLEOTIDE SEQUENCE</scope>
    <source>
        <strain evidence="2">NBRC 103191</strain>
    </source>
</reference>
<gene>
    <name evidence="2" type="ORF">GCM10007915_00310</name>
    <name evidence="3" type="ORF">GCM10007915_12070</name>
    <name evidence="4" type="ORF">SAMN05660405_02702</name>
</gene>
<evidence type="ECO:0000313" key="4">
    <source>
        <dbReference type="EMBL" id="SDE21557.1"/>
    </source>
</evidence>
<evidence type="ECO:0000313" key="5">
    <source>
        <dbReference type="Proteomes" id="UP000198501"/>
    </source>
</evidence>
<dbReference type="EMBL" id="BSOK01000002">
    <property type="protein sequence ID" value="GLR27793.1"/>
    <property type="molecule type" value="Genomic_DNA"/>
</dbReference>
<dbReference type="RefSeq" id="WP_093071466.1">
    <property type="nucleotide sequence ID" value="NZ_BSOK01000002.1"/>
</dbReference>